<dbReference type="NCBIfam" id="NF037970">
    <property type="entry name" value="vanZ_1"/>
    <property type="match status" value="1"/>
</dbReference>
<comment type="caution">
    <text evidence="3">The sequence shown here is derived from an EMBL/GenBank/DDBJ whole genome shotgun (WGS) entry which is preliminary data.</text>
</comment>
<reference evidence="3 4" key="1">
    <citation type="journal article" date="2016" name="Nat. Commun.">
        <title>Thousands of microbial genomes shed light on interconnected biogeochemical processes in an aquifer system.</title>
        <authorList>
            <person name="Anantharaman K."/>
            <person name="Brown C.T."/>
            <person name="Hug L.A."/>
            <person name="Sharon I."/>
            <person name="Castelle C.J."/>
            <person name="Probst A.J."/>
            <person name="Thomas B.C."/>
            <person name="Singh A."/>
            <person name="Wilkins M.J."/>
            <person name="Karaoz U."/>
            <person name="Brodie E.L."/>
            <person name="Williams K.H."/>
            <person name="Hubbard S.S."/>
            <person name="Banfield J.F."/>
        </authorList>
    </citation>
    <scope>NUCLEOTIDE SEQUENCE [LARGE SCALE GENOMIC DNA]</scope>
</reference>
<organism evidence="3 4">
    <name type="scientific">Candidatus Buchananbacteria bacterium RIFCSPHIGHO2_01_FULL_46_12</name>
    <dbReference type="NCBI Taxonomy" id="1797536"/>
    <lineage>
        <taxon>Bacteria</taxon>
        <taxon>Candidatus Buchananiibacteriota</taxon>
    </lineage>
</organism>
<dbReference type="AlphaFoldDB" id="A0A1G1Y2W7"/>
<feature type="transmembrane region" description="Helical" evidence="1">
    <location>
        <begin position="7"/>
        <end position="25"/>
    </location>
</feature>
<protein>
    <recommendedName>
        <fullName evidence="2">VanZ-like domain-containing protein</fullName>
    </recommendedName>
</protein>
<keyword evidence="1" id="KW-1133">Transmembrane helix</keyword>
<feature type="transmembrane region" description="Helical" evidence="1">
    <location>
        <begin position="45"/>
        <end position="63"/>
    </location>
</feature>
<proteinExistence type="predicted"/>
<name>A0A1G1Y2W7_9BACT</name>
<feature type="domain" description="VanZ-like" evidence="2">
    <location>
        <begin position="14"/>
        <end position="116"/>
    </location>
</feature>
<keyword evidence="1" id="KW-0472">Membrane</keyword>
<sequence length="127" mass="14301">MLKNHKSILNWLAVIGWLMVIYYFSSQPNLKSELEPLWGLIFRKIAHLAEYFVLAFLLFRALLGHKAPKTPALALALILSLFYAFTDEYHQSFTAGRSASLVDAGIDGLGPVIFTGLKLFEKDKLKS</sequence>
<evidence type="ECO:0000256" key="1">
    <source>
        <dbReference type="SAM" id="Phobius"/>
    </source>
</evidence>
<keyword evidence="1" id="KW-0812">Transmembrane</keyword>
<dbReference type="Pfam" id="PF04892">
    <property type="entry name" value="VanZ"/>
    <property type="match status" value="1"/>
</dbReference>
<gene>
    <name evidence="3" type="ORF">A2663_04705</name>
</gene>
<evidence type="ECO:0000313" key="3">
    <source>
        <dbReference type="EMBL" id="OGY46581.1"/>
    </source>
</evidence>
<evidence type="ECO:0000313" key="4">
    <source>
        <dbReference type="Proteomes" id="UP000178432"/>
    </source>
</evidence>
<dbReference type="InterPro" id="IPR006976">
    <property type="entry name" value="VanZ-like"/>
</dbReference>
<dbReference type="EMBL" id="MHIF01000059">
    <property type="protein sequence ID" value="OGY46581.1"/>
    <property type="molecule type" value="Genomic_DNA"/>
</dbReference>
<accession>A0A1G1Y2W7</accession>
<dbReference type="Proteomes" id="UP000178432">
    <property type="component" value="Unassembled WGS sequence"/>
</dbReference>
<evidence type="ECO:0000259" key="2">
    <source>
        <dbReference type="Pfam" id="PF04892"/>
    </source>
</evidence>